<feature type="transmembrane region" description="Helical" evidence="9">
    <location>
        <begin position="180"/>
        <end position="213"/>
    </location>
</feature>
<evidence type="ECO:0000313" key="11">
    <source>
        <dbReference type="Proteomes" id="UP001264519"/>
    </source>
</evidence>
<evidence type="ECO:0000256" key="7">
    <source>
        <dbReference type="ARBA" id="ARBA00023136"/>
    </source>
</evidence>
<sequence>MLTRLIDKQFALADHGTDIKTELIAGITTFLTMAYIIFVNPSILSESGMDYGAVFVATCLASAVGCLIMGLWANYPIALAPGMGLNAFFTYGVVMGMGYSWEAALGAVFLSGFTFFLLSVFRIREWIINSIPMSLRLGIAAGIGLFLAMIALKNAGIVVANQATYVALGDLSEPSALYALLGFFVITALAHLRVTGAVMIGILGVTVLAILLGHNEFGGIVSMPPSIAPTLMQLDLAGAFDIAMFSVVFAFLFVDLFDTSGTLIGVAHRGGLLDENGKLPRIGRAMMADSGASMAGAALGTSTTTSYIESTAGIVSGGRTGLTAVVVGGLFLISLFFAPLAGSIPAYATAGALLYVAVLMAGSLAHADWNDATEAAPVLIAALAMPLTFSIAEGIALGFISFVAIKALSGRFRDLNPAVVVLALVFCAKFLFLD</sequence>
<dbReference type="PIRSF" id="PIRSF005353">
    <property type="entry name" value="PbuG"/>
    <property type="match status" value="1"/>
</dbReference>
<dbReference type="RefSeq" id="WP_309651217.1">
    <property type="nucleotide sequence ID" value="NZ_JARWAK010000002.1"/>
</dbReference>
<feature type="transmembrane region" description="Helical" evidence="9">
    <location>
        <begin position="347"/>
        <end position="367"/>
    </location>
</feature>
<feature type="transmembrane region" description="Helical" evidence="9">
    <location>
        <begin position="51"/>
        <end position="72"/>
    </location>
</feature>
<keyword evidence="3 8" id="KW-0813">Transport</keyword>
<proteinExistence type="inferred from homology"/>
<keyword evidence="4 8" id="KW-1003">Cell membrane</keyword>
<evidence type="ECO:0000256" key="8">
    <source>
        <dbReference type="PIRNR" id="PIRNR005353"/>
    </source>
</evidence>
<reference evidence="10 11" key="1">
    <citation type="submission" date="2023-04" db="EMBL/GenBank/DDBJ databases">
        <title>A long-awaited taxogenomic arrangement of the family Halomonadaceae.</title>
        <authorList>
            <person name="De La Haba R."/>
            <person name="Chuvochina M."/>
            <person name="Wittouck S."/>
            <person name="Arahal D.R."/>
            <person name="Sanchez-Porro C."/>
            <person name="Hugenholtz P."/>
            <person name="Ventosa A."/>
        </authorList>
    </citation>
    <scope>NUCLEOTIDE SEQUENCE [LARGE SCALE GENOMIC DNA]</scope>
    <source>
        <strain evidence="10 11">DSM 23530</strain>
    </source>
</reference>
<dbReference type="PANTHER" id="PTHR43337:SF1">
    <property type="entry name" value="XANTHINE_URACIL PERMEASE C887.17-RELATED"/>
    <property type="match status" value="1"/>
</dbReference>
<feature type="transmembrane region" description="Helical" evidence="9">
    <location>
        <begin position="234"/>
        <end position="254"/>
    </location>
</feature>
<organism evidence="10 11">
    <name type="scientific">Halomonas koreensis</name>
    <dbReference type="NCBI Taxonomy" id="245385"/>
    <lineage>
        <taxon>Bacteria</taxon>
        <taxon>Pseudomonadati</taxon>
        <taxon>Pseudomonadota</taxon>
        <taxon>Gammaproteobacteria</taxon>
        <taxon>Oceanospirillales</taxon>
        <taxon>Halomonadaceae</taxon>
        <taxon>Halomonas</taxon>
    </lineage>
</organism>
<evidence type="ECO:0000256" key="2">
    <source>
        <dbReference type="ARBA" id="ARBA00005697"/>
    </source>
</evidence>
<keyword evidence="11" id="KW-1185">Reference proteome</keyword>
<dbReference type="InterPro" id="IPR026033">
    <property type="entry name" value="Azg-like_bact_archaea"/>
</dbReference>
<comment type="caution">
    <text evidence="10">The sequence shown here is derived from an EMBL/GenBank/DDBJ whole genome shotgun (WGS) entry which is preliminary data.</text>
</comment>
<dbReference type="InterPro" id="IPR045018">
    <property type="entry name" value="Azg-like"/>
</dbReference>
<dbReference type="InterPro" id="IPR006043">
    <property type="entry name" value="NCS2"/>
</dbReference>
<evidence type="ECO:0000256" key="5">
    <source>
        <dbReference type="ARBA" id="ARBA00022692"/>
    </source>
</evidence>
<dbReference type="Proteomes" id="UP001264519">
    <property type="component" value="Unassembled WGS sequence"/>
</dbReference>
<dbReference type="Pfam" id="PF00860">
    <property type="entry name" value="Xan_ur_permease"/>
    <property type="match status" value="1"/>
</dbReference>
<keyword evidence="5 8" id="KW-0812">Transmembrane</keyword>
<comment type="similarity">
    <text evidence="2 8">Belongs to the nucleobase:cation symporter-2 (NCS2) (TC 2.A.40) family. Azg-like subfamily.</text>
</comment>
<keyword evidence="7 8" id="KW-0472">Membrane</keyword>
<evidence type="ECO:0000256" key="1">
    <source>
        <dbReference type="ARBA" id="ARBA00004651"/>
    </source>
</evidence>
<protein>
    <submittedName>
        <fullName evidence="10">NCS2 family permease</fullName>
    </submittedName>
</protein>
<gene>
    <name evidence="10" type="ORF">QC818_02255</name>
</gene>
<feature type="transmembrane region" description="Helical" evidence="9">
    <location>
        <begin position="379"/>
        <end position="403"/>
    </location>
</feature>
<evidence type="ECO:0000256" key="3">
    <source>
        <dbReference type="ARBA" id="ARBA00022448"/>
    </source>
</evidence>
<feature type="transmembrane region" description="Helical" evidence="9">
    <location>
        <begin position="135"/>
        <end position="160"/>
    </location>
</feature>
<feature type="transmembrane region" description="Helical" evidence="9">
    <location>
        <begin position="321"/>
        <end position="340"/>
    </location>
</feature>
<evidence type="ECO:0000313" key="10">
    <source>
        <dbReference type="EMBL" id="MDR5865612.1"/>
    </source>
</evidence>
<accession>A0ABU1FY49</accession>
<feature type="transmembrane region" description="Helical" evidence="9">
    <location>
        <begin position="21"/>
        <end position="39"/>
    </location>
</feature>
<evidence type="ECO:0000256" key="9">
    <source>
        <dbReference type="SAM" id="Phobius"/>
    </source>
</evidence>
<evidence type="ECO:0000256" key="4">
    <source>
        <dbReference type="ARBA" id="ARBA00022475"/>
    </source>
</evidence>
<keyword evidence="6 8" id="KW-1133">Transmembrane helix</keyword>
<dbReference type="PANTHER" id="PTHR43337">
    <property type="entry name" value="XANTHINE/URACIL PERMEASE C887.17-RELATED"/>
    <property type="match status" value="1"/>
</dbReference>
<feature type="transmembrane region" description="Helical" evidence="9">
    <location>
        <begin position="415"/>
        <end position="433"/>
    </location>
</feature>
<name>A0ABU1FY49_9GAMM</name>
<dbReference type="EMBL" id="JARWAK010000002">
    <property type="protein sequence ID" value="MDR5865612.1"/>
    <property type="molecule type" value="Genomic_DNA"/>
</dbReference>
<feature type="transmembrane region" description="Helical" evidence="9">
    <location>
        <begin position="103"/>
        <end position="123"/>
    </location>
</feature>
<evidence type="ECO:0000256" key="6">
    <source>
        <dbReference type="ARBA" id="ARBA00022989"/>
    </source>
</evidence>
<comment type="subcellular location">
    <subcellularLocation>
        <location evidence="1 8">Cell membrane</location>
        <topology evidence="1 8">Multi-pass membrane protein</topology>
    </subcellularLocation>
</comment>